<organism evidence="1">
    <name type="scientific">uncultured Desulfovibrio sp</name>
    <dbReference type="NCBI Taxonomy" id="167968"/>
    <lineage>
        <taxon>Bacteria</taxon>
        <taxon>Pseudomonadati</taxon>
        <taxon>Thermodesulfobacteriota</taxon>
        <taxon>Desulfovibrionia</taxon>
        <taxon>Desulfovibrionales</taxon>
        <taxon>Desulfovibrionaceae</taxon>
        <taxon>Desulfovibrio</taxon>
        <taxon>environmental samples</taxon>
    </lineage>
</organism>
<reference evidence="1" key="1">
    <citation type="submission" date="2016-04" db="EMBL/GenBank/DDBJ databases">
        <authorList>
            <person name="Evans L.H."/>
            <person name="Alamgir A."/>
            <person name="Owens N."/>
            <person name="Weber N.D."/>
            <person name="Virtaneva K."/>
            <person name="Barbian K."/>
            <person name="Babar A."/>
            <person name="Rosenke K."/>
        </authorList>
    </citation>
    <scope>NUCLEOTIDE SEQUENCE</scope>
    <source>
        <strain evidence="1">92-2</strain>
    </source>
</reference>
<accession>A0A212KD39</accession>
<dbReference type="EMBL" id="FLUP01000001">
    <property type="protein sequence ID" value="SBW09603.1"/>
    <property type="molecule type" value="Genomic_DNA"/>
</dbReference>
<name>A0A212KD39_9BACT</name>
<evidence type="ECO:0000313" key="1">
    <source>
        <dbReference type="EMBL" id="SBW09603.1"/>
    </source>
</evidence>
<gene>
    <name evidence="1" type="ORF">KM92DES2_12742</name>
</gene>
<dbReference type="AlphaFoldDB" id="A0A212KD39"/>
<sequence length="20" mass="2456">MHILFLLELIYVLFCVNIFD</sequence>
<proteinExistence type="predicted"/>
<protein>
    <submittedName>
        <fullName evidence="1">Uncharacterized protein</fullName>
    </submittedName>
</protein>